<evidence type="ECO:0000313" key="2">
    <source>
        <dbReference type="EMBL" id="ETP47937.1"/>
    </source>
</evidence>
<protein>
    <submittedName>
        <fullName evidence="2">Uncharacterized protein</fullName>
    </submittedName>
</protein>
<dbReference type="EMBL" id="ANIY01001326">
    <property type="protein sequence ID" value="ETP47937.1"/>
    <property type="molecule type" value="Genomic_DNA"/>
</dbReference>
<name>W2ZKP2_PHYNI</name>
<organism evidence="2 3">
    <name type="scientific">Phytophthora nicotianae P10297</name>
    <dbReference type="NCBI Taxonomy" id="1317064"/>
    <lineage>
        <taxon>Eukaryota</taxon>
        <taxon>Sar</taxon>
        <taxon>Stramenopiles</taxon>
        <taxon>Oomycota</taxon>
        <taxon>Peronosporomycetes</taxon>
        <taxon>Peronosporales</taxon>
        <taxon>Peronosporaceae</taxon>
        <taxon>Phytophthora</taxon>
    </lineage>
</organism>
<gene>
    <name evidence="2" type="ORF">F442_06198</name>
</gene>
<comment type="caution">
    <text evidence="2">The sequence shown here is derived from an EMBL/GenBank/DDBJ whole genome shotgun (WGS) entry which is preliminary data.</text>
</comment>
<evidence type="ECO:0000313" key="3">
    <source>
        <dbReference type="Proteomes" id="UP000018948"/>
    </source>
</evidence>
<feature type="region of interest" description="Disordered" evidence="1">
    <location>
        <begin position="1"/>
        <end position="33"/>
    </location>
</feature>
<accession>W2ZKP2</accession>
<evidence type="ECO:0000256" key="1">
    <source>
        <dbReference type="SAM" id="MobiDB-lite"/>
    </source>
</evidence>
<feature type="compositionally biased region" description="Low complexity" evidence="1">
    <location>
        <begin position="1"/>
        <end position="13"/>
    </location>
</feature>
<dbReference type="AlphaFoldDB" id="W2ZKP2"/>
<sequence>MSSRTSSNNSKTSGAGCNNAATTVWSKERARPRRVETMSKAAALSSPVVMLSKNKASLYPTNISPVVTRFFSPPETPRCRFPPMFVSAQCCKPRSSRVICGK</sequence>
<proteinExistence type="predicted"/>
<reference evidence="2 3" key="1">
    <citation type="submission" date="2013-11" db="EMBL/GenBank/DDBJ databases">
        <title>The Genome Sequence of Phytophthora parasitica P10297.</title>
        <authorList>
            <consortium name="The Broad Institute Genomics Platform"/>
            <person name="Russ C."/>
            <person name="Tyler B."/>
            <person name="Panabieres F."/>
            <person name="Shan W."/>
            <person name="Tripathy S."/>
            <person name="Grunwald N."/>
            <person name="Machado M."/>
            <person name="Johnson C.S."/>
            <person name="Walker B."/>
            <person name="Young S.K."/>
            <person name="Zeng Q."/>
            <person name="Gargeya S."/>
            <person name="Fitzgerald M."/>
            <person name="Haas B."/>
            <person name="Abouelleil A."/>
            <person name="Allen A.W."/>
            <person name="Alvarado L."/>
            <person name="Arachchi H.M."/>
            <person name="Berlin A.M."/>
            <person name="Chapman S.B."/>
            <person name="Gainer-Dewar J."/>
            <person name="Goldberg J."/>
            <person name="Griggs A."/>
            <person name="Gujja S."/>
            <person name="Hansen M."/>
            <person name="Howarth C."/>
            <person name="Imamovic A."/>
            <person name="Ireland A."/>
            <person name="Larimer J."/>
            <person name="McCowan C."/>
            <person name="Murphy C."/>
            <person name="Pearson M."/>
            <person name="Poon T.W."/>
            <person name="Priest M."/>
            <person name="Roberts A."/>
            <person name="Saif S."/>
            <person name="Shea T."/>
            <person name="Sisk P."/>
            <person name="Sykes S."/>
            <person name="Wortman J."/>
            <person name="Nusbaum C."/>
            <person name="Birren B."/>
        </authorList>
    </citation>
    <scope>NUCLEOTIDE SEQUENCE [LARGE SCALE GENOMIC DNA]</scope>
    <source>
        <strain evidence="2 3">P10297</strain>
    </source>
</reference>
<feature type="compositionally biased region" description="Polar residues" evidence="1">
    <location>
        <begin position="15"/>
        <end position="25"/>
    </location>
</feature>
<dbReference type="Proteomes" id="UP000018948">
    <property type="component" value="Unassembled WGS sequence"/>
</dbReference>